<dbReference type="VEuPathDB" id="FungiDB:SMAC_09666"/>
<accession>A0A8S9A4K8</accession>
<reference evidence="2 3" key="1">
    <citation type="submission" date="2017-07" db="EMBL/GenBank/DDBJ databases">
        <title>Genome sequence of the Sordaria macrospora wild type strain R19027.</title>
        <authorList>
            <person name="Nowrousian M."/>
            <person name="Teichert I."/>
            <person name="Kueck U."/>
        </authorList>
    </citation>
    <scope>NUCLEOTIDE SEQUENCE [LARGE SCALE GENOMIC DNA]</scope>
    <source>
        <strain evidence="2 3">R19027</strain>
        <tissue evidence="2">Mycelium</tissue>
    </source>
</reference>
<protein>
    <submittedName>
        <fullName evidence="2">Uncharacterized protein</fullName>
    </submittedName>
</protein>
<dbReference type="EMBL" id="NMPR01000011">
    <property type="protein sequence ID" value="KAA8635575.1"/>
    <property type="molecule type" value="Genomic_DNA"/>
</dbReference>
<comment type="caution">
    <text evidence="2">The sequence shown here is derived from an EMBL/GenBank/DDBJ whole genome shotgun (WGS) entry which is preliminary data.</text>
</comment>
<name>A0A8S9A4K8_SORMA</name>
<dbReference type="AlphaFoldDB" id="A0A8S9A4K8"/>
<gene>
    <name evidence="2" type="ORF">SMACR_09666</name>
</gene>
<feature type="compositionally biased region" description="Basic and acidic residues" evidence="1">
    <location>
        <begin position="13"/>
        <end position="25"/>
    </location>
</feature>
<evidence type="ECO:0000313" key="3">
    <source>
        <dbReference type="Proteomes" id="UP000433876"/>
    </source>
</evidence>
<evidence type="ECO:0000313" key="2">
    <source>
        <dbReference type="EMBL" id="KAA8635575.1"/>
    </source>
</evidence>
<dbReference type="Proteomes" id="UP000433876">
    <property type="component" value="Unassembled WGS sequence"/>
</dbReference>
<organism evidence="2 3">
    <name type="scientific">Sordaria macrospora</name>
    <dbReference type="NCBI Taxonomy" id="5147"/>
    <lineage>
        <taxon>Eukaryota</taxon>
        <taxon>Fungi</taxon>
        <taxon>Dikarya</taxon>
        <taxon>Ascomycota</taxon>
        <taxon>Pezizomycotina</taxon>
        <taxon>Sordariomycetes</taxon>
        <taxon>Sordariomycetidae</taxon>
        <taxon>Sordariales</taxon>
        <taxon>Sordariaceae</taxon>
        <taxon>Sordaria</taxon>
    </lineage>
</organism>
<feature type="region of interest" description="Disordered" evidence="1">
    <location>
        <begin position="1"/>
        <end position="39"/>
    </location>
</feature>
<evidence type="ECO:0000256" key="1">
    <source>
        <dbReference type="SAM" id="MobiDB-lite"/>
    </source>
</evidence>
<sequence>MNPYNYHGTDGSHNPENDRDIHDGMEPPNSTPSRPPVASHLTQMAPCLASATQSHLPYDLYYTSVGQQNGLHHGFNGPGQAHGMIHAEMPQSLSAQQALWRNHNAQWVGRSQQAATPFLSMAPSIPANAYAQTSMPTMGPMTAAIDSGNHPQPLQQRGMSQPWSRAQDDLLLTLKMEGKTHADVCSALQRRFGVLRTPNVVAKRLTKLHNEVLSREDVGKCLENVLETALSMINDEFSNRLGRQILPTAGDTQKLKRTITGFYQRQLVLAERSAGEAGGSEMEANGFEVDSVDFDCGIGFGF</sequence>
<proteinExistence type="predicted"/>